<feature type="site" description="Lowers pKa of active site Tyr" evidence="3">
    <location>
        <position position="76"/>
    </location>
</feature>
<evidence type="ECO:0000256" key="2">
    <source>
        <dbReference type="PIRSR" id="PIRSR000097-2"/>
    </source>
</evidence>
<evidence type="ECO:0000259" key="4">
    <source>
        <dbReference type="Pfam" id="PF00248"/>
    </source>
</evidence>
<dbReference type="InterPro" id="IPR023210">
    <property type="entry name" value="NADP_OxRdtase_dom"/>
</dbReference>
<dbReference type="EMBL" id="JACLYU010000001">
    <property type="protein sequence ID" value="MBM6698831.1"/>
    <property type="molecule type" value="Genomic_DNA"/>
</dbReference>
<dbReference type="PANTHER" id="PTHR43638">
    <property type="entry name" value="OXIDOREDUCTASE, ALDO/KETO REDUCTASE FAMILY PROTEIN"/>
    <property type="match status" value="1"/>
</dbReference>
<comment type="caution">
    <text evidence="5">The sequence shown here is derived from an EMBL/GenBank/DDBJ whole genome shotgun (WGS) entry which is preliminary data.</text>
</comment>
<feature type="active site" description="Proton donor" evidence="1">
    <location>
        <position position="42"/>
    </location>
</feature>
<organism evidence="5 6">
    <name type="scientific">Bifidobacterium pullorum subsp. saeculare</name>
    <dbReference type="NCBI Taxonomy" id="78257"/>
    <lineage>
        <taxon>Bacteria</taxon>
        <taxon>Bacillati</taxon>
        <taxon>Actinomycetota</taxon>
        <taxon>Actinomycetes</taxon>
        <taxon>Bifidobacteriales</taxon>
        <taxon>Bifidobacteriaceae</taxon>
        <taxon>Bifidobacterium</taxon>
    </lineage>
</organism>
<reference evidence="5" key="1">
    <citation type="submission" date="2020-08" db="EMBL/GenBank/DDBJ databases">
        <authorList>
            <person name="Cejkova D."/>
            <person name="Kubasova T."/>
            <person name="Jahodarova E."/>
            <person name="Rychlik I."/>
        </authorList>
    </citation>
    <scope>NUCLEOTIDE SEQUENCE</scope>
    <source>
        <strain evidence="5">An836</strain>
    </source>
</reference>
<dbReference type="PIRSF" id="PIRSF000097">
    <property type="entry name" value="AKR"/>
    <property type="match status" value="1"/>
</dbReference>
<evidence type="ECO:0000256" key="1">
    <source>
        <dbReference type="PIRSR" id="PIRSR000097-1"/>
    </source>
</evidence>
<dbReference type="AlphaFoldDB" id="A0A938WVX8"/>
<dbReference type="InterPro" id="IPR020471">
    <property type="entry name" value="AKR"/>
</dbReference>
<proteinExistence type="predicted"/>
<dbReference type="Gene3D" id="3.20.20.100">
    <property type="entry name" value="NADP-dependent oxidoreductase domain"/>
    <property type="match status" value="1"/>
</dbReference>
<feature type="domain" description="NADP-dependent oxidoreductase" evidence="4">
    <location>
        <begin position="3"/>
        <end position="268"/>
    </location>
</feature>
<dbReference type="GO" id="GO:0016491">
    <property type="term" value="F:oxidoreductase activity"/>
    <property type="evidence" value="ECO:0007669"/>
    <property type="project" value="InterPro"/>
</dbReference>
<dbReference type="Pfam" id="PF00248">
    <property type="entry name" value="Aldo_ket_red"/>
    <property type="match status" value="1"/>
</dbReference>
<sequence length="281" mass="30625">MPAIGMGTWHMGEDRASEEDEAGALCAGMAAGMRLIDTAEMYADGDTERVVGAALKKALHGGVPGLTRDDLFVVDKVLPEHAGADDVRRSCEASLNRLGTEYLDLYLLHWRGDVPLAETVAEFRKLCDEGLIRRWGVSNLDVPAMEELMAVPGGDGCATDQVLYHLGSRGVEVALQPWLRTHRMPMMAYSPLAQGGTRSRRGLFQDPTVRAIAQHHQATPAQVLLAWVLRDDHTVAIPMASSITHAQQNAAAAALRLTEEDLTQLDEAFPAPTEKQPLDWL</sequence>
<name>A0A938WVX8_9BIFI</name>
<dbReference type="PANTHER" id="PTHR43638:SF3">
    <property type="entry name" value="ALDEHYDE REDUCTASE"/>
    <property type="match status" value="1"/>
</dbReference>
<keyword evidence="6" id="KW-1185">Reference proteome</keyword>
<protein>
    <submittedName>
        <fullName evidence="5">Aldo/keto reductase</fullName>
    </submittedName>
</protein>
<dbReference type="Proteomes" id="UP000718821">
    <property type="component" value="Unassembled WGS sequence"/>
</dbReference>
<evidence type="ECO:0000313" key="6">
    <source>
        <dbReference type="Proteomes" id="UP000718821"/>
    </source>
</evidence>
<feature type="binding site" evidence="2">
    <location>
        <position position="109"/>
    </location>
    <ligand>
        <name>substrate</name>
    </ligand>
</feature>
<accession>A0A938WVX8</accession>
<dbReference type="InterPro" id="IPR036812">
    <property type="entry name" value="NAD(P)_OxRdtase_dom_sf"/>
</dbReference>
<dbReference type="SUPFAM" id="SSF51430">
    <property type="entry name" value="NAD(P)-linked oxidoreductase"/>
    <property type="match status" value="1"/>
</dbReference>
<gene>
    <name evidence="5" type="ORF">H7U32_00490</name>
</gene>
<reference evidence="5" key="2">
    <citation type="journal article" date="2021" name="Sci. Rep.">
        <title>The distribution of antibiotic resistance genes in chicken gut microbiota commensals.</title>
        <authorList>
            <person name="Juricova H."/>
            <person name="Matiasovicova J."/>
            <person name="Kubasova T."/>
            <person name="Cejkova D."/>
            <person name="Rychlik I."/>
        </authorList>
    </citation>
    <scope>NUCLEOTIDE SEQUENCE</scope>
    <source>
        <strain evidence="5">An836</strain>
    </source>
</reference>
<evidence type="ECO:0000313" key="5">
    <source>
        <dbReference type="EMBL" id="MBM6698831.1"/>
    </source>
</evidence>
<dbReference type="PRINTS" id="PR00069">
    <property type="entry name" value="ALDKETRDTASE"/>
</dbReference>
<evidence type="ECO:0000256" key="3">
    <source>
        <dbReference type="PIRSR" id="PIRSR000097-3"/>
    </source>
</evidence>